<comment type="caution">
    <text evidence="2">The sequence shown here is derived from an EMBL/GenBank/DDBJ whole genome shotgun (WGS) entry which is preliminary data.</text>
</comment>
<keyword evidence="3" id="KW-1185">Reference proteome</keyword>
<reference evidence="2" key="1">
    <citation type="journal article" date="2023" name="Science">
        <title>Genome structures resolve the early diversification of teleost fishes.</title>
        <authorList>
            <person name="Parey E."/>
            <person name="Louis A."/>
            <person name="Montfort J."/>
            <person name="Bouchez O."/>
            <person name="Roques C."/>
            <person name="Iampietro C."/>
            <person name="Lluch J."/>
            <person name="Castinel A."/>
            <person name="Donnadieu C."/>
            <person name="Desvignes T."/>
            <person name="Floi Bucao C."/>
            <person name="Jouanno E."/>
            <person name="Wen M."/>
            <person name="Mejri S."/>
            <person name="Dirks R."/>
            <person name="Jansen H."/>
            <person name="Henkel C."/>
            <person name="Chen W.J."/>
            <person name="Zahm M."/>
            <person name="Cabau C."/>
            <person name="Klopp C."/>
            <person name="Thompson A.W."/>
            <person name="Robinson-Rechavi M."/>
            <person name="Braasch I."/>
            <person name="Lecointre G."/>
            <person name="Bobe J."/>
            <person name="Postlethwait J.H."/>
            <person name="Berthelot C."/>
            <person name="Roest Crollius H."/>
            <person name="Guiguen Y."/>
        </authorList>
    </citation>
    <scope>NUCLEOTIDE SEQUENCE</scope>
    <source>
        <strain evidence="2">NC1722</strain>
    </source>
</reference>
<feature type="compositionally biased region" description="Low complexity" evidence="1">
    <location>
        <begin position="18"/>
        <end position="27"/>
    </location>
</feature>
<feature type="region of interest" description="Disordered" evidence="1">
    <location>
        <begin position="18"/>
        <end position="40"/>
    </location>
</feature>
<evidence type="ECO:0000256" key="1">
    <source>
        <dbReference type="SAM" id="MobiDB-lite"/>
    </source>
</evidence>
<accession>A0AAD7R3A4</accession>
<protein>
    <submittedName>
        <fullName evidence="2">Uncharacterized protein</fullName>
    </submittedName>
</protein>
<name>A0AAD7R3A4_9TELE</name>
<proteinExistence type="predicted"/>
<evidence type="ECO:0000313" key="2">
    <source>
        <dbReference type="EMBL" id="KAJ8358358.1"/>
    </source>
</evidence>
<organism evidence="2 3">
    <name type="scientific">Aldrovandia affinis</name>
    <dbReference type="NCBI Taxonomy" id="143900"/>
    <lineage>
        <taxon>Eukaryota</taxon>
        <taxon>Metazoa</taxon>
        <taxon>Chordata</taxon>
        <taxon>Craniata</taxon>
        <taxon>Vertebrata</taxon>
        <taxon>Euteleostomi</taxon>
        <taxon>Actinopterygii</taxon>
        <taxon>Neopterygii</taxon>
        <taxon>Teleostei</taxon>
        <taxon>Notacanthiformes</taxon>
        <taxon>Halosauridae</taxon>
        <taxon>Aldrovandia</taxon>
    </lineage>
</organism>
<feature type="non-terminal residue" evidence="2">
    <location>
        <position position="1"/>
    </location>
</feature>
<dbReference type="Proteomes" id="UP001221898">
    <property type="component" value="Unassembled WGS sequence"/>
</dbReference>
<gene>
    <name evidence="2" type="ORF">AAFF_G00013150</name>
</gene>
<sequence>SLPLLPPRFLVGSCSCRSSCPEASSSSRPGECTSPSSWPGRSGCALWAAFVWAREARAPPPVLAANPPWWGCPRYCAGPGDLKGLGRHQRSGRRS</sequence>
<dbReference type="EMBL" id="JAINUG010001020">
    <property type="protein sequence ID" value="KAJ8358358.1"/>
    <property type="molecule type" value="Genomic_DNA"/>
</dbReference>
<evidence type="ECO:0000313" key="3">
    <source>
        <dbReference type="Proteomes" id="UP001221898"/>
    </source>
</evidence>
<dbReference type="AlphaFoldDB" id="A0AAD7R3A4"/>